<dbReference type="Pfam" id="PF00126">
    <property type="entry name" value="HTH_1"/>
    <property type="match status" value="1"/>
</dbReference>
<dbReference type="GO" id="GO:0003677">
    <property type="term" value="F:DNA binding"/>
    <property type="evidence" value="ECO:0007669"/>
    <property type="project" value="UniProtKB-KW"/>
</dbReference>
<evidence type="ECO:0000259" key="6">
    <source>
        <dbReference type="PROSITE" id="PS50931"/>
    </source>
</evidence>
<dbReference type="Proteomes" id="UP000252698">
    <property type="component" value="Chromosome"/>
</dbReference>
<keyword evidence="4" id="KW-0804">Transcription</keyword>
<dbReference type="InterPro" id="IPR036390">
    <property type="entry name" value="WH_DNA-bd_sf"/>
</dbReference>
<dbReference type="InterPro" id="IPR036388">
    <property type="entry name" value="WH-like_DNA-bd_sf"/>
</dbReference>
<dbReference type="GO" id="GO:0032993">
    <property type="term" value="C:protein-DNA complex"/>
    <property type="evidence" value="ECO:0007669"/>
    <property type="project" value="TreeGrafter"/>
</dbReference>
<dbReference type="Pfam" id="PF03466">
    <property type="entry name" value="LysR_substrate"/>
    <property type="match status" value="1"/>
</dbReference>
<evidence type="ECO:0000256" key="2">
    <source>
        <dbReference type="ARBA" id="ARBA00023015"/>
    </source>
</evidence>
<dbReference type="GeneID" id="95517360"/>
<gene>
    <name evidence="7" type="ORF">C5746_02025</name>
</gene>
<reference evidence="7 8" key="1">
    <citation type="journal article" date="2018" name="Front. Microbiol.">
        <title>Genome Sequencing of Streptomyces atratus SCSIOZH16 and Activation Production of Nocardamine via Metabolic Engineering.</title>
        <authorList>
            <person name="Li Y."/>
            <person name="Zhang C."/>
            <person name="Liu C."/>
            <person name="Ju J."/>
            <person name="Ma J."/>
        </authorList>
    </citation>
    <scope>NUCLEOTIDE SEQUENCE [LARGE SCALE GENOMIC DNA]</scope>
    <source>
        <strain evidence="7 8">SCSIO_ZH16</strain>
    </source>
</reference>
<evidence type="ECO:0000313" key="8">
    <source>
        <dbReference type="Proteomes" id="UP000252698"/>
    </source>
</evidence>
<dbReference type="Gene3D" id="3.40.190.10">
    <property type="entry name" value="Periplasmic binding protein-like II"/>
    <property type="match status" value="2"/>
</dbReference>
<feature type="compositionally biased region" description="Basic and acidic residues" evidence="5">
    <location>
        <begin position="311"/>
        <end position="320"/>
    </location>
</feature>
<organism evidence="7 8">
    <name type="scientific">Streptomyces atratus</name>
    <dbReference type="NCBI Taxonomy" id="1893"/>
    <lineage>
        <taxon>Bacteria</taxon>
        <taxon>Bacillati</taxon>
        <taxon>Actinomycetota</taxon>
        <taxon>Actinomycetes</taxon>
        <taxon>Kitasatosporales</taxon>
        <taxon>Streptomycetaceae</taxon>
        <taxon>Streptomyces</taxon>
    </lineage>
</organism>
<dbReference type="PANTHER" id="PTHR30346:SF0">
    <property type="entry name" value="HCA OPERON TRANSCRIPTIONAL ACTIVATOR HCAR"/>
    <property type="match status" value="1"/>
</dbReference>
<sequence length="346" mass="38403">MDTKAVRSFVRAAELGQLQQAADELGVTQQAVSKRIATLERELDVRLFTRTARGVELTLDGQAFLPHARNIITGVDRAITAIRPGSRALRIDVLGLRSAQAVVLHDYWRSHPETNLDVVTLRVNDPRVAVTAVQAGDIDASFRSITDPATLPRDVQMIHAFASPLELVVGPRHPLAPARTLTPSQLRRHRIWVPGIAPRSEWAEFYDQLATDFDLRIDAAGPNFGNEVLLDILADSADVATLVGSRDRYIWPPNYDLRRIPIVNPTLAYPLSLIFPRANPHPGLRAIINHFGTLAPLPETVWLPSWATTPRRSDGNIEHTRRQRQRDASPSSAPRATTSRTRTSPD</sequence>
<evidence type="ECO:0000256" key="4">
    <source>
        <dbReference type="ARBA" id="ARBA00023163"/>
    </source>
</evidence>
<dbReference type="KEGG" id="sata:C5746_02025"/>
<dbReference type="InterPro" id="IPR000847">
    <property type="entry name" value="LysR_HTH_N"/>
</dbReference>
<dbReference type="Gene3D" id="1.10.10.10">
    <property type="entry name" value="Winged helix-like DNA-binding domain superfamily/Winged helix DNA-binding domain"/>
    <property type="match status" value="1"/>
</dbReference>
<dbReference type="AlphaFoldDB" id="A0A2Z5J6K0"/>
<dbReference type="EMBL" id="CP027306">
    <property type="protein sequence ID" value="AXE75958.1"/>
    <property type="molecule type" value="Genomic_DNA"/>
</dbReference>
<dbReference type="SUPFAM" id="SSF53850">
    <property type="entry name" value="Periplasmic binding protein-like II"/>
    <property type="match status" value="1"/>
</dbReference>
<comment type="similarity">
    <text evidence="1">Belongs to the LysR transcriptional regulatory family.</text>
</comment>
<dbReference type="SUPFAM" id="SSF46785">
    <property type="entry name" value="Winged helix' DNA-binding domain"/>
    <property type="match status" value="1"/>
</dbReference>
<dbReference type="PANTHER" id="PTHR30346">
    <property type="entry name" value="TRANSCRIPTIONAL DUAL REGULATOR HCAR-RELATED"/>
    <property type="match status" value="1"/>
</dbReference>
<feature type="compositionally biased region" description="Low complexity" evidence="5">
    <location>
        <begin position="328"/>
        <end position="346"/>
    </location>
</feature>
<dbReference type="PRINTS" id="PR00039">
    <property type="entry name" value="HTHLYSR"/>
</dbReference>
<proteinExistence type="inferred from homology"/>
<keyword evidence="3" id="KW-0238">DNA-binding</keyword>
<dbReference type="RefSeq" id="WP_114242627.1">
    <property type="nucleotide sequence ID" value="NZ_CP027306.1"/>
</dbReference>
<dbReference type="FunFam" id="1.10.10.10:FF:000001">
    <property type="entry name" value="LysR family transcriptional regulator"/>
    <property type="match status" value="1"/>
</dbReference>
<evidence type="ECO:0000256" key="5">
    <source>
        <dbReference type="SAM" id="MobiDB-lite"/>
    </source>
</evidence>
<protein>
    <submittedName>
        <fullName evidence="7">LysR family transcriptional regulator</fullName>
    </submittedName>
</protein>
<keyword evidence="2" id="KW-0805">Transcription regulation</keyword>
<feature type="domain" description="HTH lysR-type" evidence="6">
    <location>
        <begin position="1"/>
        <end position="58"/>
    </location>
</feature>
<evidence type="ECO:0000256" key="1">
    <source>
        <dbReference type="ARBA" id="ARBA00009437"/>
    </source>
</evidence>
<feature type="region of interest" description="Disordered" evidence="5">
    <location>
        <begin position="308"/>
        <end position="346"/>
    </location>
</feature>
<dbReference type="PROSITE" id="PS50931">
    <property type="entry name" value="HTH_LYSR"/>
    <property type="match status" value="1"/>
</dbReference>
<accession>A0A2Z5J6K0</accession>
<name>A0A2Z5J6K0_STRAR</name>
<evidence type="ECO:0000313" key="7">
    <source>
        <dbReference type="EMBL" id="AXE75958.1"/>
    </source>
</evidence>
<dbReference type="GO" id="GO:0003700">
    <property type="term" value="F:DNA-binding transcription factor activity"/>
    <property type="evidence" value="ECO:0007669"/>
    <property type="project" value="InterPro"/>
</dbReference>
<evidence type="ECO:0000256" key="3">
    <source>
        <dbReference type="ARBA" id="ARBA00023125"/>
    </source>
</evidence>
<dbReference type="InterPro" id="IPR005119">
    <property type="entry name" value="LysR_subst-bd"/>
</dbReference>